<dbReference type="KEGG" id="lby:Lbys_0837"/>
<dbReference type="EC" id="2.7.13.3" evidence="2"/>
<dbReference type="OrthoDB" id="9797097at2"/>
<protein>
    <recommendedName>
        <fullName evidence="2">histidine kinase</fullName>
        <ecNumber evidence="2">2.7.13.3</ecNumber>
    </recommendedName>
</protein>
<evidence type="ECO:0000256" key="2">
    <source>
        <dbReference type="ARBA" id="ARBA00012438"/>
    </source>
</evidence>
<dbReference type="InterPro" id="IPR013783">
    <property type="entry name" value="Ig-like_fold"/>
</dbReference>
<keyword evidence="13" id="KW-0472">Membrane</keyword>
<dbReference type="eggNOG" id="COG3292">
    <property type="taxonomic scope" value="Bacteria"/>
</dbReference>
<feature type="domain" description="HTH araC/xylS-type" evidence="14">
    <location>
        <begin position="1157"/>
        <end position="1256"/>
    </location>
</feature>
<dbReference type="GO" id="GO:0043565">
    <property type="term" value="F:sequence-specific DNA binding"/>
    <property type="evidence" value="ECO:0007669"/>
    <property type="project" value="InterPro"/>
</dbReference>
<evidence type="ECO:0000313" key="18">
    <source>
        <dbReference type="Proteomes" id="UP000007435"/>
    </source>
</evidence>
<dbReference type="SUPFAM" id="SSF46689">
    <property type="entry name" value="Homeodomain-like"/>
    <property type="match status" value="1"/>
</dbReference>
<dbReference type="Pfam" id="PF00512">
    <property type="entry name" value="HisKA"/>
    <property type="match status" value="1"/>
</dbReference>
<evidence type="ECO:0000313" key="17">
    <source>
        <dbReference type="EMBL" id="ADQ16585.1"/>
    </source>
</evidence>
<dbReference type="Pfam" id="PF07495">
    <property type="entry name" value="Y_Y_Y"/>
    <property type="match status" value="1"/>
</dbReference>
<dbReference type="RefSeq" id="WP_013407636.1">
    <property type="nucleotide sequence ID" value="NC_014655.1"/>
</dbReference>
<dbReference type="eggNOG" id="COG0745">
    <property type="taxonomic scope" value="Bacteria"/>
</dbReference>
<evidence type="ECO:0000256" key="10">
    <source>
        <dbReference type="ARBA" id="ARBA00023125"/>
    </source>
</evidence>
<dbReference type="CDD" id="cd17574">
    <property type="entry name" value="REC_OmpR"/>
    <property type="match status" value="1"/>
</dbReference>
<dbReference type="PANTHER" id="PTHR43547:SF2">
    <property type="entry name" value="HYBRID SIGNAL TRANSDUCTION HISTIDINE KINASE C"/>
    <property type="match status" value="1"/>
</dbReference>
<dbReference type="Proteomes" id="UP000007435">
    <property type="component" value="Chromosome"/>
</dbReference>
<dbReference type="Gene3D" id="1.10.287.130">
    <property type="match status" value="1"/>
</dbReference>
<feature type="domain" description="Response regulatory" evidence="16">
    <location>
        <begin position="1013"/>
        <end position="1128"/>
    </location>
</feature>
<keyword evidence="5" id="KW-0547">Nucleotide-binding</keyword>
<dbReference type="SUPFAM" id="SSF63829">
    <property type="entry name" value="Calcium-dependent phosphotriesterase"/>
    <property type="match status" value="2"/>
</dbReference>
<dbReference type="InterPro" id="IPR011110">
    <property type="entry name" value="Reg_prop"/>
</dbReference>
<dbReference type="SUPFAM" id="SSF47384">
    <property type="entry name" value="Homodimeric domain of signal transducing histidine kinase"/>
    <property type="match status" value="1"/>
</dbReference>
<dbReference type="InterPro" id="IPR009057">
    <property type="entry name" value="Homeodomain-like_sf"/>
</dbReference>
<evidence type="ECO:0000256" key="1">
    <source>
        <dbReference type="ARBA" id="ARBA00000085"/>
    </source>
</evidence>
<dbReference type="InterPro" id="IPR018060">
    <property type="entry name" value="HTH_AraC"/>
</dbReference>
<dbReference type="InterPro" id="IPR003594">
    <property type="entry name" value="HATPase_dom"/>
</dbReference>
<dbReference type="GO" id="GO:0003700">
    <property type="term" value="F:DNA-binding transcription factor activity"/>
    <property type="evidence" value="ECO:0007669"/>
    <property type="project" value="InterPro"/>
</dbReference>
<evidence type="ECO:0000259" key="16">
    <source>
        <dbReference type="PROSITE" id="PS50110"/>
    </source>
</evidence>
<dbReference type="InterPro" id="IPR003661">
    <property type="entry name" value="HisK_dim/P_dom"/>
</dbReference>
<organism evidence="17 18">
    <name type="scientific">Leadbetterella byssophila (strain DSM 17132 / JCM 16389 / KACC 11308 / NBRC 106382 / 4M15)</name>
    <dbReference type="NCBI Taxonomy" id="649349"/>
    <lineage>
        <taxon>Bacteria</taxon>
        <taxon>Pseudomonadati</taxon>
        <taxon>Bacteroidota</taxon>
        <taxon>Cytophagia</taxon>
        <taxon>Cytophagales</taxon>
        <taxon>Leadbetterellaceae</taxon>
        <taxon>Leadbetterella</taxon>
    </lineage>
</organism>
<dbReference type="PRINTS" id="PR00344">
    <property type="entry name" value="BCTRLSENSOR"/>
</dbReference>
<name>E4RQL9_LEAB4</name>
<dbReference type="GO" id="GO:0005524">
    <property type="term" value="F:ATP binding"/>
    <property type="evidence" value="ECO:0007669"/>
    <property type="project" value="UniProtKB-KW"/>
</dbReference>
<dbReference type="PANTHER" id="PTHR43547">
    <property type="entry name" value="TWO-COMPONENT HISTIDINE KINASE"/>
    <property type="match status" value="1"/>
</dbReference>
<dbReference type="SUPFAM" id="SSF52172">
    <property type="entry name" value="CheY-like"/>
    <property type="match status" value="1"/>
</dbReference>
<dbReference type="InterPro" id="IPR011006">
    <property type="entry name" value="CheY-like_superfamily"/>
</dbReference>
<evidence type="ECO:0000256" key="12">
    <source>
        <dbReference type="PROSITE-ProRule" id="PRU00169"/>
    </source>
</evidence>
<keyword evidence="7" id="KW-0067">ATP-binding</keyword>
<dbReference type="PROSITE" id="PS01124">
    <property type="entry name" value="HTH_ARAC_FAMILY_2"/>
    <property type="match status" value="1"/>
</dbReference>
<keyword evidence="13" id="KW-1133">Transmembrane helix</keyword>
<evidence type="ECO:0000259" key="15">
    <source>
        <dbReference type="PROSITE" id="PS50109"/>
    </source>
</evidence>
<feature type="modified residue" description="4-aspartylphosphate" evidence="12">
    <location>
        <position position="1061"/>
    </location>
</feature>
<dbReference type="Pfam" id="PF07494">
    <property type="entry name" value="Reg_prop"/>
    <property type="match status" value="6"/>
</dbReference>
<dbReference type="InterPro" id="IPR004358">
    <property type="entry name" value="Sig_transdc_His_kin-like_C"/>
</dbReference>
<proteinExistence type="predicted"/>
<dbReference type="InterPro" id="IPR015943">
    <property type="entry name" value="WD40/YVTN_repeat-like_dom_sf"/>
</dbReference>
<accession>E4RQL9</accession>
<evidence type="ECO:0000256" key="3">
    <source>
        <dbReference type="ARBA" id="ARBA00022553"/>
    </source>
</evidence>
<dbReference type="Pfam" id="PF12833">
    <property type="entry name" value="HTH_18"/>
    <property type="match status" value="1"/>
</dbReference>
<reference key="1">
    <citation type="submission" date="2010-11" db="EMBL/GenBank/DDBJ databases">
        <title>The complete genome of Leadbetterella byssophila DSM 17132.</title>
        <authorList>
            <consortium name="US DOE Joint Genome Institute (JGI-PGF)"/>
            <person name="Lucas S."/>
            <person name="Copeland A."/>
            <person name="Lapidus A."/>
            <person name="Glavina del Rio T."/>
            <person name="Dalin E."/>
            <person name="Tice H."/>
            <person name="Bruce D."/>
            <person name="Goodwin L."/>
            <person name="Pitluck S."/>
            <person name="Kyrpides N."/>
            <person name="Mavromatis K."/>
            <person name="Ivanova N."/>
            <person name="Teshima H."/>
            <person name="Brettin T."/>
            <person name="Detter J.C."/>
            <person name="Han C."/>
            <person name="Tapia R."/>
            <person name="Land M."/>
            <person name="Hauser L."/>
            <person name="Markowitz V."/>
            <person name="Cheng J.-F."/>
            <person name="Hugenholtz P."/>
            <person name="Woyke T."/>
            <person name="Wu D."/>
            <person name="Tindall B."/>
            <person name="Pomrenke H.G."/>
            <person name="Brambilla E."/>
            <person name="Klenk H.-P."/>
            <person name="Eisen J.A."/>
        </authorList>
    </citation>
    <scope>NUCLEOTIDE SEQUENCE [LARGE SCALE GENOMIC DNA]</scope>
    <source>
        <strain>DSM 17132</strain>
    </source>
</reference>
<feature type="domain" description="Histidine kinase" evidence="15">
    <location>
        <begin position="785"/>
        <end position="1000"/>
    </location>
</feature>
<evidence type="ECO:0000256" key="5">
    <source>
        <dbReference type="ARBA" id="ARBA00022741"/>
    </source>
</evidence>
<keyword evidence="11" id="KW-0804">Transcription</keyword>
<dbReference type="FunFam" id="1.10.287.130:FF:000034">
    <property type="entry name" value="Two-component system sensor histidine kinase/response regulator"/>
    <property type="match status" value="1"/>
</dbReference>
<dbReference type="InterPro" id="IPR001789">
    <property type="entry name" value="Sig_transdc_resp-reg_receiver"/>
</dbReference>
<dbReference type="PROSITE" id="PS50109">
    <property type="entry name" value="HIS_KIN"/>
    <property type="match status" value="1"/>
</dbReference>
<keyword evidence="18" id="KW-1185">Reference proteome</keyword>
<dbReference type="HOGENOM" id="CLU_000445_28_1_10"/>
<evidence type="ECO:0000256" key="8">
    <source>
        <dbReference type="ARBA" id="ARBA00023012"/>
    </source>
</evidence>
<keyword evidence="6 17" id="KW-0418">Kinase</keyword>
<dbReference type="Gene3D" id="3.40.50.2300">
    <property type="match status" value="1"/>
</dbReference>
<evidence type="ECO:0000256" key="4">
    <source>
        <dbReference type="ARBA" id="ARBA00022679"/>
    </source>
</evidence>
<dbReference type="eggNOG" id="COG2205">
    <property type="taxonomic scope" value="Bacteria"/>
</dbReference>
<dbReference type="SMART" id="SM00387">
    <property type="entry name" value="HATPase_c"/>
    <property type="match status" value="1"/>
</dbReference>
<dbReference type="InterPro" id="IPR018062">
    <property type="entry name" value="HTH_AraC-typ_CS"/>
</dbReference>
<evidence type="ECO:0000256" key="13">
    <source>
        <dbReference type="SAM" id="Phobius"/>
    </source>
</evidence>
<dbReference type="InterPro" id="IPR036890">
    <property type="entry name" value="HATPase_C_sf"/>
</dbReference>
<evidence type="ECO:0000259" key="14">
    <source>
        <dbReference type="PROSITE" id="PS01124"/>
    </source>
</evidence>
<reference evidence="17 18" key="2">
    <citation type="journal article" date="2011" name="Stand. Genomic Sci.">
        <title>Complete genome sequence of Leadbetterella byssophila type strain (4M15).</title>
        <authorList>
            <person name="Abt B."/>
            <person name="Teshima H."/>
            <person name="Lucas S."/>
            <person name="Lapidus A."/>
            <person name="Del Rio T.G."/>
            <person name="Nolan M."/>
            <person name="Tice H."/>
            <person name="Cheng J.F."/>
            <person name="Pitluck S."/>
            <person name="Liolios K."/>
            <person name="Pagani I."/>
            <person name="Ivanova N."/>
            <person name="Mavromatis K."/>
            <person name="Pati A."/>
            <person name="Tapia R."/>
            <person name="Han C."/>
            <person name="Goodwin L."/>
            <person name="Chen A."/>
            <person name="Palaniappan K."/>
            <person name="Land M."/>
            <person name="Hauser L."/>
            <person name="Chang Y.J."/>
            <person name="Jeffries C.D."/>
            <person name="Rohde M."/>
            <person name="Goker M."/>
            <person name="Tindall B.J."/>
            <person name="Detter J.C."/>
            <person name="Woyke T."/>
            <person name="Bristow J."/>
            <person name="Eisen J.A."/>
            <person name="Markowitz V."/>
            <person name="Hugenholtz P."/>
            <person name="Klenk H.P."/>
            <person name="Kyrpides N.C."/>
        </authorList>
    </citation>
    <scope>NUCLEOTIDE SEQUENCE [LARGE SCALE GENOMIC DNA]</scope>
    <source>
        <strain evidence="18">DSM 17132 / JCM 16389 / KACC 11308 / NBRC 106382 / 4M15</strain>
    </source>
</reference>
<dbReference type="InterPro" id="IPR036097">
    <property type="entry name" value="HisK_dim/P_sf"/>
</dbReference>
<dbReference type="CDD" id="cd00082">
    <property type="entry name" value="HisKA"/>
    <property type="match status" value="1"/>
</dbReference>
<sequence>MREKLKYWIILLWVPLHLHAQTRHLGIVQGLSNNYVLSISQDSEGLIWLATEDGLNRFNGKSFKVFRKSEGGISANELNKVYADESGVWIATQRAGLQCLDPKSESFKSYVHEAQNPQSIMTNDVTDISPSRQGYLWIATYHRGVALMDKTKGTFTPLQIKNLPDDKTWAVKEDPKGLLYIGHATQGLSIVRLKDKNVTRIQQNHGLPGNTVRAIFIDHLGHVWIGTNEGLALFRNGEIKAYKNLGQVYSIGQLADGRLWIATEKSGLHFLDLRQNLDPAKIKFESVKELAGKSIRTVLQDKFQNLWVGSYGDGVYFLPHRKAYFKNYRPQKYPTAWGLAIDENNRLWAGTDGGGIDILGVKNIQLPDNAVISAFRDRLGQIWIGTFQGGAFSFTSQGQKLTHLEVAGVNKDIRCFFEDKSGQLWIGTSSGLLHQKSNTLYTAENSGLSSNLVRAGLQDRKGNYWIGTFGDGLQILDSKMRRIKEFRTDNGFPSNTVNHILEDRNGNIWVASGEGLVRFSPKGEMKIYREPLHNQHIRAIAEDEAGDIWFSTIAGISKYVRNSEKIINYWGHEGMPKGDFMSGSVAQDAHGFLYFGSQDGVCYFHPSQVPAVLPTRKPVFTDFSVYDDLAQNRQKIIPLQDVVTLSHNENTFTIGFNTLDFAQEGVTEYAYSLEGLNEQWYNTEGETYVTFRNLSPGDYTLRLKSGIKDQGWGEEYATMEIRIQPPFWASWWAKLLYLGLAAAIIVYLLRFYARKMELENSLLIEKRDHQKDQELHLERIRFFTNITHELRTPLTLILGPLEDLLNEKTLCEAHKSKVSVIHKSSLRLLALINQILDFQKTQSQLRKLNLIPGDLSLAVFEIGKKYQDLNRNEEIHLELDVPEWNDKIYFDEEVLHIVLENLLSNAFKYTQKGEIRLELQKSGDSWVKIQVSDTGKGIPPASLDKIFERYYQVEEDSKVSGTGIGLALVKSLVELHLGKIEVSSELGKGSSFTVYLPYKTPVKNEEKTSDKPQILVVEDHTDLRDYIAETLKEKFQVIVAANGQEGLRLAKEHMPELIITDLMMPVMDGMSLSRKLRENIHTSHIPIILLTAKDTTEDRIEGYELGIASYLTKPFSAQLVISRIENLLDAQKKLVKEVKESGETTPTLSRIDKEFLSKVKQRIEANLEMEKLDVEFLAAGMHMSHSTLYRKIKALTGGSVNEFIRKVKMQKAAEYLSTGEFTVSEVSFKVGISSMLYFRQCFKEEFGTNPSEYIKNSRT</sequence>
<dbReference type="Pfam" id="PF02518">
    <property type="entry name" value="HATPase_c"/>
    <property type="match status" value="1"/>
</dbReference>
<evidence type="ECO:0000256" key="9">
    <source>
        <dbReference type="ARBA" id="ARBA00023015"/>
    </source>
</evidence>
<dbReference type="Gene3D" id="3.30.565.10">
    <property type="entry name" value="Histidine kinase-like ATPase, C-terminal domain"/>
    <property type="match status" value="1"/>
</dbReference>
<dbReference type="SMART" id="SM00342">
    <property type="entry name" value="HTH_ARAC"/>
    <property type="match status" value="1"/>
</dbReference>
<dbReference type="InterPro" id="IPR011123">
    <property type="entry name" value="Y_Y_Y"/>
</dbReference>
<keyword evidence="10" id="KW-0238">DNA-binding</keyword>
<dbReference type="SMART" id="SM00388">
    <property type="entry name" value="HisKA"/>
    <property type="match status" value="1"/>
</dbReference>
<evidence type="ECO:0000256" key="7">
    <source>
        <dbReference type="ARBA" id="ARBA00022840"/>
    </source>
</evidence>
<keyword evidence="4" id="KW-0808">Transferase</keyword>
<dbReference type="Gene3D" id="1.10.10.60">
    <property type="entry name" value="Homeodomain-like"/>
    <property type="match status" value="2"/>
</dbReference>
<comment type="catalytic activity">
    <reaction evidence="1">
        <text>ATP + protein L-histidine = ADP + protein N-phospho-L-histidine.</text>
        <dbReference type="EC" id="2.7.13.3"/>
    </reaction>
</comment>
<dbReference type="AlphaFoldDB" id="E4RQL9"/>
<dbReference type="Gene3D" id="2.60.40.10">
    <property type="entry name" value="Immunoglobulins"/>
    <property type="match status" value="1"/>
</dbReference>
<dbReference type="SMART" id="SM00448">
    <property type="entry name" value="REC"/>
    <property type="match status" value="1"/>
</dbReference>
<dbReference type="FunFam" id="3.30.565.10:FF:000037">
    <property type="entry name" value="Hybrid sensor histidine kinase/response regulator"/>
    <property type="match status" value="1"/>
</dbReference>
<dbReference type="PROSITE" id="PS50110">
    <property type="entry name" value="RESPONSE_REGULATORY"/>
    <property type="match status" value="1"/>
</dbReference>
<dbReference type="Pfam" id="PF00072">
    <property type="entry name" value="Response_reg"/>
    <property type="match status" value="1"/>
</dbReference>
<dbReference type="Gene3D" id="2.130.10.10">
    <property type="entry name" value="YVTN repeat-like/Quinoprotein amine dehydrogenase"/>
    <property type="match status" value="2"/>
</dbReference>
<gene>
    <name evidence="17" type="ordered locus">Lbys_0837</name>
</gene>
<dbReference type="PROSITE" id="PS00041">
    <property type="entry name" value="HTH_ARAC_FAMILY_1"/>
    <property type="match status" value="1"/>
</dbReference>
<dbReference type="EMBL" id="CP002305">
    <property type="protein sequence ID" value="ADQ16585.1"/>
    <property type="molecule type" value="Genomic_DNA"/>
</dbReference>
<evidence type="ECO:0000256" key="11">
    <source>
        <dbReference type="ARBA" id="ARBA00023163"/>
    </source>
</evidence>
<keyword evidence="8" id="KW-0902">Two-component regulatory system</keyword>
<keyword evidence="9" id="KW-0805">Transcription regulation</keyword>
<dbReference type="InterPro" id="IPR005467">
    <property type="entry name" value="His_kinase_dom"/>
</dbReference>
<dbReference type="STRING" id="649349.Lbys_0837"/>
<feature type="transmembrane region" description="Helical" evidence="13">
    <location>
        <begin position="731"/>
        <end position="753"/>
    </location>
</feature>
<keyword evidence="3 12" id="KW-0597">Phosphoprotein</keyword>
<dbReference type="eggNOG" id="COG2207">
    <property type="taxonomic scope" value="Bacteria"/>
</dbReference>
<dbReference type="GO" id="GO:0000155">
    <property type="term" value="F:phosphorelay sensor kinase activity"/>
    <property type="evidence" value="ECO:0007669"/>
    <property type="project" value="InterPro"/>
</dbReference>
<evidence type="ECO:0000256" key="6">
    <source>
        <dbReference type="ARBA" id="ARBA00022777"/>
    </source>
</evidence>
<dbReference type="SUPFAM" id="SSF55874">
    <property type="entry name" value="ATPase domain of HSP90 chaperone/DNA topoisomerase II/histidine kinase"/>
    <property type="match status" value="1"/>
</dbReference>
<keyword evidence="13" id="KW-0812">Transmembrane</keyword>